<evidence type="ECO:0000256" key="1">
    <source>
        <dbReference type="ARBA" id="ARBA00004167"/>
    </source>
</evidence>
<feature type="domain" description="LicD/FKTN/FKRP nucleotidyltransferase" evidence="5">
    <location>
        <begin position="450"/>
        <end position="656"/>
    </location>
</feature>
<dbReference type="PANTHER" id="PTHR15407">
    <property type="entry name" value="FUKUTIN-RELATED"/>
    <property type="match status" value="1"/>
</dbReference>
<keyword evidence="3" id="KW-1133">Transmembrane helix</keyword>
<protein>
    <submittedName>
        <fullName evidence="6">YJR061W</fullName>
    </submittedName>
</protein>
<name>Q875T7_NAUCA</name>
<dbReference type="PANTHER" id="PTHR15407:SF28">
    <property type="entry name" value="RIBITOL-5-PHOSPHATE TRANSFERASE FKTN"/>
    <property type="match status" value="1"/>
</dbReference>
<keyword evidence="2" id="KW-0812">Transmembrane</keyword>
<dbReference type="GO" id="GO:0016020">
    <property type="term" value="C:membrane"/>
    <property type="evidence" value="ECO:0007669"/>
    <property type="project" value="UniProtKB-SubCell"/>
</dbReference>
<evidence type="ECO:0000259" key="5">
    <source>
        <dbReference type="Pfam" id="PF04991"/>
    </source>
</evidence>
<dbReference type="EMBL" id="AY144982">
    <property type="protein sequence ID" value="AAO32545.1"/>
    <property type="molecule type" value="Genomic_DNA"/>
</dbReference>
<reference evidence="6" key="1">
    <citation type="submission" date="2002-08" db="EMBL/GenBank/DDBJ databases">
        <authorList>
            <person name="Langkjaer R.B."/>
            <person name="Cliften P.F."/>
            <person name="Johnston M."/>
            <person name="Piskur J."/>
        </authorList>
    </citation>
    <scope>NUCLEOTIDE SEQUENCE</scope>
    <source>
        <strain evidence="6">CBS4309</strain>
    </source>
</reference>
<feature type="domain" description="LicD/FKTN/FKRP nucleotidyltransferase" evidence="5">
    <location>
        <begin position="659"/>
        <end position="778"/>
    </location>
</feature>
<dbReference type="InterPro" id="IPR007074">
    <property type="entry name" value="LicD/FKTN/FKRP_NTP_transf"/>
</dbReference>
<proteinExistence type="predicted"/>
<organism evidence="6">
    <name type="scientific">Naumovozyma castellii</name>
    <name type="common">Yeast</name>
    <name type="synonym">Saccharomyces castellii</name>
    <dbReference type="NCBI Taxonomy" id="27288"/>
    <lineage>
        <taxon>Eukaryota</taxon>
        <taxon>Fungi</taxon>
        <taxon>Dikarya</taxon>
        <taxon>Ascomycota</taxon>
        <taxon>Saccharomycotina</taxon>
        <taxon>Saccharomycetes</taxon>
        <taxon>Saccharomycetales</taxon>
        <taxon>Saccharomycetaceae</taxon>
        <taxon>Naumovozyma</taxon>
    </lineage>
</organism>
<keyword evidence="4" id="KW-0472">Membrane</keyword>
<evidence type="ECO:0000313" key="6">
    <source>
        <dbReference type="EMBL" id="AAO32545.1"/>
    </source>
</evidence>
<dbReference type="GO" id="GO:0009100">
    <property type="term" value="P:glycoprotein metabolic process"/>
    <property type="evidence" value="ECO:0007669"/>
    <property type="project" value="UniProtKB-ARBA"/>
</dbReference>
<dbReference type="Pfam" id="PF04991">
    <property type="entry name" value="LicD"/>
    <property type="match status" value="2"/>
</dbReference>
<evidence type="ECO:0000256" key="3">
    <source>
        <dbReference type="ARBA" id="ARBA00022989"/>
    </source>
</evidence>
<dbReference type="AlphaFoldDB" id="Q875T7"/>
<comment type="subcellular location">
    <subcellularLocation>
        <location evidence="1">Membrane</location>
        <topology evidence="1">Single-pass membrane protein</topology>
    </subcellularLocation>
</comment>
<reference evidence="6" key="2">
    <citation type="journal article" date="2003" name="Nature">
        <title>Yeast genome duplication was followed by asynchronous differentiation of duplicated genes.</title>
        <authorList>
            <person name="Langkjaer R.B."/>
            <person name="Cliften P.F."/>
            <person name="Johnston M."/>
            <person name="Piskur J."/>
        </authorList>
    </citation>
    <scope>NUCLEOTIDE SEQUENCE</scope>
    <source>
        <strain evidence="6">CBS4309</strain>
    </source>
</reference>
<evidence type="ECO:0000256" key="4">
    <source>
        <dbReference type="ARBA" id="ARBA00023136"/>
    </source>
</evidence>
<dbReference type="InterPro" id="IPR009644">
    <property type="entry name" value="FKTN/MNN4/W02B3.4-1"/>
</dbReference>
<accession>Q875T7</accession>
<sequence length="999" mass="116308">MIHRCFSMIPHLVFNTARKLKRKNYKHLILTLVAFLLLFFIYTDYYESTSRTALAVLKATFAIFQTDDIELGTKIYKKLRFDTSPTWIDEYELQKDLLTIKIGPNQGKTLTSIDELEFYDSDPRIIWSVYLKYLTNENEMDSGLPFSWYDWADFHDYNKLIASKDSNLSCSFIFETAFDLEKLKSLERDLSEPLFTEERAKYNDPFWYKNARKLSTGADMTLLPNHCTDNKSSSWKFNTPFVVTDLYDKMRPEVYDFHTRNYILNTLSAPLSLTFLNSDQDCFRIILDQTNRSNMIESGLLAKYLASEEDVNEVIFDHHKVYGEFLTSPQAETYKINIEGTNKNVYNDELVHLNPDDFDFDVNAKIHELETRLDTLSVHDVHYLESLKTSVATHPALARKYFSEARNLQQVKGLGHHRDKTFFYKNMDINSQEYANRLNSMIRTFQKFVKANGLISWLAHGTLFGYLYNGETFPWDNDFDLQMPIKHLHYMSQYFNQSLILEDPREGNGRFLLDVGDSLTIREKGNGDNNIDARFIDIDSGVYIDITGLSVSPEPFKSNIEPFIDANEFNETKSSLQDITSKMESNQEENGNSLATMTLANLLNYAKDHSEDFDKDTVKLISKTIKSEENEIKAASNLLKNLDRKQRLYMNRKSSLQDITSKMESNQEENGNSLATMTLANLLNYAKDHSEDFDKDTVKLISKTIKSEENEIKAASNLLKNLDRKQRLYMNRKFHVYNCRNRHFTTLGLLSPLINTNFHGVTALIPHQHISILRDEYKLPEKFGFLTFEGRVFLPELKYWLNFPILKKVANLNNGNANLPKLQSPLNAPSFSELYLLYSNAIRLGFHDLFGILFSSFDVTTYRLKELEIQYDETLDIEEKLRLLSLMRDKAAPTLKSPGKDPYTYNYETRMWNSFSKNVVDKNSVDNIREYVDFFNLDKLWRQIEQLEQRSLNMLKIENDDGGKVDLNKYGLNLFTGETKMDNHIFKYDHMNITSPVVN</sequence>
<evidence type="ECO:0000256" key="2">
    <source>
        <dbReference type="ARBA" id="ARBA00022692"/>
    </source>
</evidence>